<proteinExistence type="predicted"/>
<evidence type="ECO:0000313" key="2">
    <source>
        <dbReference type="EMBL" id="PPR08008.1"/>
    </source>
</evidence>
<evidence type="ECO:0000313" key="3">
    <source>
        <dbReference type="Proteomes" id="UP000284842"/>
    </source>
</evidence>
<reference evidence="2 3" key="1">
    <citation type="journal article" date="2018" name="Evol. Lett.">
        <title>Horizontal gene cluster transfer increased hallucinogenic mushroom diversity.</title>
        <authorList>
            <person name="Reynolds H.T."/>
            <person name="Vijayakumar V."/>
            <person name="Gluck-Thaler E."/>
            <person name="Korotkin H.B."/>
            <person name="Matheny P.B."/>
            <person name="Slot J.C."/>
        </authorList>
    </citation>
    <scope>NUCLEOTIDE SEQUENCE [LARGE SCALE GENOMIC DNA]</scope>
    <source>
        <strain evidence="2 3">2629</strain>
    </source>
</reference>
<evidence type="ECO:0000256" key="1">
    <source>
        <dbReference type="SAM" id="MobiDB-lite"/>
    </source>
</evidence>
<dbReference type="Proteomes" id="UP000284842">
    <property type="component" value="Unassembled WGS sequence"/>
</dbReference>
<comment type="caution">
    <text evidence="2">The sequence shown here is derived from an EMBL/GenBank/DDBJ whole genome shotgun (WGS) entry which is preliminary data.</text>
</comment>
<organism evidence="2 3">
    <name type="scientific">Panaeolus cyanescens</name>
    <dbReference type="NCBI Taxonomy" id="181874"/>
    <lineage>
        <taxon>Eukaryota</taxon>
        <taxon>Fungi</taxon>
        <taxon>Dikarya</taxon>
        <taxon>Basidiomycota</taxon>
        <taxon>Agaricomycotina</taxon>
        <taxon>Agaricomycetes</taxon>
        <taxon>Agaricomycetidae</taxon>
        <taxon>Agaricales</taxon>
        <taxon>Agaricineae</taxon>
        <taxon>Galeropsidaceae</taxon>
        <taxon>Panaeolus</taxon>
    </lineage>
</organism>
<name>A0A409YYH5_9AGAR</name>
<accession>A0A409YYH5</accession>
<dbReference type="EMBL" id="NHTK01000196">
    <property type="protein sequence ID" value="PPR08008.1"/>
    <property type="molecule type" value="Genomic_DNA"/>
</dbReference>
<sequence length="187" mass="20600">MMTFISNVLATHSLVLALIALSGLQTIWIAMVHAAPISISESRALAGYGTQTSSNPIPPPHQKLYPPLQDEPQLHYRLQLPLARDIYIYDDDCRAHGDSCRTALAHVQAVDQSAPSASNRVRVTLIREGEQEKGQQVDSEEEEEEDVRPSAMSSGTDVARAERPVPVLYAEWYRTHSPMDLGDADAP</sequence>
<keyword evidence="3" id="KW-1185">Reference proteome</keyword>
<dbReference type="AlphaFoldDB" id="A0A409YYH5"/>
<protein>
    <submittedName>
        <fullName evidence="2">Uncharacterized protein</fullName>
    </submittedName>
</protein>
<gene>
    <name evidence="2" type="ORF">CVT24_003759</name>
</gene>
<feature type="region of interest" description="Disordered" evidence="1">
    <location>
        <begin position="129"/>
        <end position="160"/>
    </location>
</feature>
<dbReference type="InParanoid" id="A0A409YYH5"/>